<gene>
    <name evidence="1" type="ORF">SAMN05660657_03525</name>
</gene>
<dbReference type="EMBL" id="FPBA01000013">
    <property type="protein sequence ID" value="SFT85330.1"/>
    <property type="molecule type" value="Genomic_DNA"/>
</dbReference>
<evidence type="ECO:0000313" key="2">
    <source>
        <dbReference type="Proteomes" id="UP000199546"/>
    </source>
</evidence>
<sequence>MTLDVYSGLFDDDLSALAERMDAAHQEAVTERVVGAVWAPAKIRDLDDPRPRR</sequence>
<proteinExistence type="predicted"/>
<dbReference type="Proteomes" id="UP000199546">
    <property type="component" value="Unassembled WGS sequence"/>
</dbReference>
<dbReference type="AlphaFoldDB" id="A0A1I7BDQ1"/>
<organism evidence="1 2">
    <name type="scientific">Geodermatophilus amargosae</name>
    <dbReference type="NCBI Taxonomy" id="1296565"/>
    <lineage>
        <taxon>Bacteria</taxon>
        <taxon>Bacillati</taxon>
        <taxon>Actinomycetota</taxon>
        <taxon>Actinomycetes</taxon>
        <taxon>Geodermatophilales</taxon>
        <taxon>Geodermatophilaceae</taxon>
        <taxon>Geodermatophilus</taxon>
    </lineage>
</organism>
<accession>A0A1I7BDQ1</accession>
<dbReference type="RefSeq" id="WP_245784795.1">
    <property type="nucleotide sequence ID" value="NZ_FPBA01000013.1"/>
</dbReference>
<keyword evidence="2" id="KW-1185">Reference proteome</keyword>
<protein>
    <submittedName>
        <fullName evidence="1">Uncharacterized protein</fullName>
    </submittedName>
</protein>
<reference evidence="2" key="1">
    <citation type="submission" date="2016-10" db="EMBL/GenBank/DDBJ databases">
        <authorList>
            <person name="Varghese N."/>
            <person name="Submissions S."/>
        </authorList>
    </citation>
    <scope>NUCLEOTIDE SEQUENCE [LARGE SCALE GENOMIC DNA]</scope>
    <source>
        <strain evidence="2">DSM 46136</strain>
    </source>
</reference>
<evidence type="ECO:0000313" key="1">
    <source>
        <dbReference type="EMBL" id="SFT85330.1"/>
    </source>
</evidence>
<name>A0A1I7BDQ1_9ACTN</name>